<dbReference type="EMBL" id="RCZD01000011">
    <property type="protein sequence ID" value="TPG58345.1"/>
    <property type="molecule type" value="Genomic_DNA"/>
</dbReference>
<dbReference type="Gene3D" id="3.10.20.310">
    <property type="entry name" value="membrane protein fhac"/>
    <property type="match status" value="1"/>
</dbReference>
<comment type="caution">
    <text evidence="2">The sequence shown here is derived from an EMBL/GenBank/DDBJ whole genome shotgun (WGS) entry which is preliminary data.</text>
</comment>
<dbReference type="AlphaFoldDB" id="A0A502G8K7"/>
<evidence type="ECO:0000313" key="3">
    <source>
        <dbReference type="Proteomes" id="UP000317663"/>
    </source>
</evidence>
<feature type="domain" description="Polypeptide-transport-associated ShlB-type" evidence="1">
    <location>
        <begin position="13"/>
        <end position="47"/>
    </location>
</feature>
<dbReference type="Proteomes" id="UP000317663">
    <property type="component" value="Unassembled WGS sequence"/>
</dbReference>
<sequence>MFHPLLSSSRLLKVQNALLEQGYVTTRVMAEEQDLTQGTFTLMLQPGRIEQIRPERELQATVLKS</sequence>
<accession>A0A502G8K7</accession>
<dbReference type="Pfam" id="PF08479">
    <property type="entry name" value="POTRA_2"/>
    <property type="match status" value="1"/>
</dbReference>
<organism evidence="2 3">
    <name type="scientific">Ewingella americana</name>
    <dbReference type="NCBI Taxonomy" id="41202"/>
    <lineage>
        <taxon>Bacteria</taxon>
        <taxon>Pseudomonadati</taxon>
        <taxon>Pseudomonadota</taxon>
        <taxon>Gammaproteobacteria</taxon>
        <taxon>Enterobacterales</taxon>
        <taxon>Yersiniaceae</taxon>
        <taxon>Ewingella</taxon>
    </lineage>
</organism>
<evidence type="ECO:0000259" key="1">
    <source>
        <dbReference type="Pfam" id="PF08479"/>
    </source>
</evidence>
<reference evidence="2 3" key="1">
    <citation type="journal article" date="2019" name="Environ. Microbiol.">
        <title>Species interactions and distinct microbial communities in high Arctic permafrost affected cryosols are associated with the CH4 and CO2 gas fluxes.</title>
        <authorList>
            <person name="Altshuler I."/>
            <person name="Hamel J."/>
            <person name="Turney S."/>
            <person name="Magnuson E."/>
            <person name="Levesque R."/>
            <person name="Greer C."/>
            <person name="Whyte L.G."/>
        </authorList>
    </citation>
    <scope>NUCLEOTIDE SEQUENCE [LARGE SCALE GENOMIC DNA]</scope>
    <source>
        <strain evidence="2 3">E4</strain>
    </source>
</reference>
<proteinExistence type="predicted"/>
<protein>
    <recommendedName>
        <fullName evidence="1">Polypeptide-transport-associated ShlB-type domain-containing protein</fullName>
    </recommendedName>
</protein>
<name>A0A502G8K7_9GAMM</name>
<gene>
    <name evidence="2" type="ORF">EAH77_19075</name>
</gene>
<dbReference type="InterPro" id="IPR013686">
    <property type="entry name" value="Polypept-transport_assoc_ShlB"/>
</dbReference>
<evidence type="ECO:0000313" key="2">
    <source>
        <dbReference type="EMBL" id="TPG58345.1"/>
    </source>
</evidence>
<keyword evidence="3" id="KW-1185">Reference proteome</keyword>